<feature type="compositionally biased region" description="Polar residues" evidence="1">
    <location>
        <begin position="1204"/>
        <end position="1217"/>
    </location>
</feature>
<feature type="region of interest" description="Disordered" evidence="1">
    <location>
        <begin position="1"/>
        <end position="40"/>
    </location>
</feature>
<feature type="region of interest" description="Disordered" evidence="1">
    <location>
        <begin position="1050"/>
        <end position="1077"/>
    </location>
</feature>
<feature type="region of interest" description="Disordered" evidence="1">
    <location>
        <begin position="621"/>
        <end position="646"/>
    </location>
</feature>
<feature type="compositionally biased region" description="Polar residues" evidence="1">
    <location>
        <begin position="1"/>
        <end position="29"/>
    </location>
</feature>
<evidence type="ECO:0000256" key="1">
    <source>
        <dbReference type="SAM" id="MobiDB-lite"/>
    </source>
</evidence>
<reference evidence="3" key="1">
    <citation type="submission" date="2025-08" db="UniProtKB">
        <authorList>
            <consortium name="RefSeq"/>
        </authorList>
    </citation>
    <scope>IDENTIFICATION</scope>
    <source>
        <tissue evidence="3">Leaves</tissue>
    </source>
</reference>
<feature type="compositionally biased region" description="Basic and acidic residues" evidence="1">
    <location>
        <begin position="541"/>
        <end position="550"/>
    </location>
</feature>
<dbReference type="RefSeq" id="XP_071911148.1">
    <property type="nucleotide sequence ID" value="XM_072055047.1"/>
</dbReference>
<feature type="region of interest" description="Disordered" evidence="1">
    <location>
        <begin position="192"/>
        <end position="422"/>
    </location>
</feature>
<gene>
    <name evidence="3" type="primary">LOC113696317</name>
</gene>
<proteinExistence type="predicted"/>
<feature type="compositionally biased region" description="Basic and acidic residues" evidence="1">
    <location>
        <begin position="316"/>
        <end position="327"/>
    </location>
</feature>
<feature type="region of interest" description="Disordered" evidence="1">
    <location>
        <begin position="572"/>
        <end position="598"/>
    </location>
</feature>
<feature type="compositionally biased region" description="Basic and acidic residues" evidence="1">
    <location>
        <begin position="205"/>
        <end position="214"/>
    </location>
</feature>
<accession>A0ABM4UV33</accession>
<sequence length="1293" mass="140804">MSASSKFDLSSNSPDRPLYTSGQRGSYSAASLDRSGSFRENTEMPILPAIPNMSRGSSAATQDVMSFFQCLRFDPKSMVTTLKLNRPVDFKRLASVSFGIPLEDPSSAPAKGKPVSSPSPEEFRRLKTSVREGCRKARERVKIFNESLSVMNKWFPTIQSRKRSRSDSFSSDRSNTLYSADRSVSATGISKMGAQSHVGANGFDVEQKSEERTKNSVPNKRTRTSMVDPRADARANTLARPSGTADRDREILKIPSSSAVQSEDRPSPLGVDGWEKSKMKKKRSGIKPDVAASSSAAKPMDGSRDFKQGMQPRLLADARSRLSESHGFRPVANGGMSKVDGSSQQSSSGTRSSISRLEQDNSPLLHDKRDRPTDKEKVNMKAINKTSAREDFSSGSPTSSTKLNATRGPRSGSSVGQKLSPVVSHATAANDWEVSQCTSKIPAAVGVNSRKRTPSMRSSSPPVAQWASQRPQKISRTARRSNFIPIVQSTDETSALDTASADTGNERRLSGSSPQQVKLKGDHFSSAALSESEESGPPSEMKFKDKMKKSDGMEEKAGQNVQKMSNLMLPPRKKIISGDDHGDGIRRQGRTGRGFTSTRSLMPLTVEKLGNVRTAKQLRSARLGFDKTESKAGRPPTRKLSDRKAYTRQKHSAVSLATDFIDDGHEVLLAAANAVPNPAPALSSSFWKQMEPLFRFVSDADVAYLKQKVEFEPTTVSPMAASSGMVNPSSVSNGFGGNEIERGFKRQYSEDTQEHLSSATKTLEDVSLYQRLISALIPEGDEQFCHNENEDIRFDGYESGFEPETNVKSDSFCSQLSQNSDLSGNPASNGFRISANGGSFNELKHIMPDNSSLSIPDTRIPSYRNSQNGFPPDQALTPGVNCTEGQYSSMSINERLLLEIHCIGIFPEFAPDSANSGNEEISTEISKLNEIYYEQVSKRKGLVSRLLKSAVDTRELQDREFEQHALNKLVVMAYEKYMTCCGPNAHGMKSANGKMAKHAALAFVKRTLERCQEYQETGKSCFNEPLFRDIFVSGCSQLGDVQAMDSIADGESGKHEVRPSASTCAEQSPSSTNHDMFSDNLLSANLASEQISGKEETWSNRVKKKELSLDDVGGGAIAMSPAVTPGIGSSFSSGTKGKRSERDREGKGSSREVISRSGTTKTGRPTSAKGERKSKTKPKQKTAQLSASVNGLLGKMSEKPKVTVPSTQKTSNTSSSGMVKDKNDYGLDELEDPIDLSGLQIPEMDDLGVADDFGGQGQDIGSWLNIDDDALQDHDFMGLEIPMDDLSELNMMV</sequence>
<feature type="compositionally biased region" description="Polar residues" evidence="1">
    <location>
        <begin position="487"/>
        <end position="503"/>
    </location>
</feature>
<feature type="compositionally biased region" description="Polar residues" evidence="1">
    <location>
        <begin position="1156"/>
        <end position="1165"/>
    </location>
</feature>
<dbReference type="PANTHER" id="PTHR31115">
    <property type="entry name" value="OS05G0107300 PROTEIN"/>
    <property type="match status" value="1"/>
</dbReference>
<feature type="compositionally biased region" description="Basic and acidic residues" evidence="1">
    <location>
        <begin position="365"/>
        <end position="379"/>
    </location>
</feature>
<organism evidence="2 3">
    <name type="scientific">Coffea arabica</name>
    <name type="common">Arabian coffee</name>
    <dbReference type="NCBI Taxonomy" id="13443"/>
    <lineage>
        <taxon>Eukaryota</taxon>
        <taxon>Viridiplantae</taxon>
        <taxon>Streptophyta</taxon>
        <taxon>Embryophyta</taxon>
        <taxon>Tracheophyta</taxon>
        <taxon>Spermatophyta</taxon>
        <taxon>Magnoliopsida</taxon>
        <taxon>eudicotyledons</taxon>
        <taxon>Gunneridae</taxon>
        <taxon>Pentapetalae</taxon>
        <taxon>asterids</taxon>
        <taxon>lamiids</taxon>
        <taxon>Gentianales</taxon>
        <taxon>Rubiaceae</taxon>
        <taxon>Ixoroideae</taxon>
        <taxon>Gardenieae complex</taxon>
        <taxon>Bertiereae - Coffeeae clade</taxon>
        <taxon>Coffeeae</taxon>
        <taxon>Coffea</taxon>
    </lineage>
</organism>
<feature type="compositionally biased region" description="Polar residues" evidence="1">
    <location>
        <begin position="393"/>
        <end position="404"/>
    </location>
</feature>
<dbReference type="Proteomes" id="UP001652660">
    <property type="component" value="Chromosome 6e"/>
</dbReference>
<feature type="compositionally biased region" description="Low complexity" evidence="1">
    <location>
        <begin position="525"/>
        <end position="540"/>
    </location>
</feature>
<keyword evidence="2" id="KW-1185">Reference proteome</keyword>
<dbReference type="PANTHER" id="PTHR31115:SF3">
    <property type="entry name" value="EXPRESSED PROTEIN"/>
    <property type="match status" value="1"/>
</dbReference>
<feature type="compositionally biased region" description="Basic and acidic residues" evidence="1">
    <location>
        <begin position="576"/>
        <end position="586"/>
    </location>
</feature>
<feature type="compositionally biased region" description="Polar residues" evidence="1">
    <location>
        <begin position="455"/>
        <end position="475"/>
    </location>
</feature>
<name>A0ABM4UV33_COFAR</name>
<dbReference type="GeneID" id="113696317"/>
<feature type="region of interest" description="Disordered" evidence="1">
    <location>
        <begin position="1119"/>
        <end position="1221"/>
    </location>
</feature>
<feature type="compositionally biased region" description="Basic and acidic residues" evidence="1">
    <location>
        <begin position="1138"/>
        <end position="1154"/>
    </location>
</feature>
<feature type="compositionally biased region" description="Polar residues" evidence="1">
    <location>
        <begin position="1060"/>
        <end position="1077"/>
    </location>
</feature>
<feature type="compositionally biased region" description="Low complexity" evidence="1">
    <location>
        <begin position="341"/>
        <end position="356"/>
    </location>
</feature>
<protein>
    <submittedName>
        <fullName evidence="3">Uncharacterized protein isoform X2</fullName>
    </submittedName>
</protein>
<feature type="region of interest" description="Disordered" evidence="1">
    <location>
        <begin position="445"/>
        <end position="550"/>
    </location>
</feature>
<evidence type="ECO:0000313" key="2">
    <source>
        <dbReference type="Proteomes" id="UP001652660"/>
    </source>
</evidence>
<evidence type="ECO:0000313" key="3">
    <source>
        <dbReference type="RefSeq" id="XP_071911148.1"/>
    </source>
</evidence>